<feature type="transmembrane region" description="Helical" evidence="1">
    <location>
        <begin position="89"/>
        <end position="107"/>
    </location>
</feature>
<protein>
    <submittedName>
        <fullName evidence="2">Uncharacterized protein</fullName>
    </submittedName>
</protein>
<accession>A0A7C9AF23</accession>
<dbReference type="AlphaFoldDB" id="A0A7C9AF23"/>
<evidence type="ECO:0000313" key="2">
    <source>
        <dbReference type="EMBL" id="MBA4666274.1"/>
    </source>
</evidence>
<dbReference type="EMBL" id="GISG01231120">
    <property type="protein sequence ID" value="MBA4666274.1"/>
    <property type="molecule type" value="Transcribed_RNA"/>
</dbReference>
<reference evidence="2" key="1">
    <citation type="journal article" date="2013" name="J. Plant Res.">
        <title>Effect of fungi and light on seed germination of three Opuntia species from semiarid lands of central Mexico.</title>
        <authorList>
            <person name="Delgado-Sanchez P."/>
            <person name="Jimenez-Bremont J.F."/>
            <person name="Guerrero-Gonzalez Mde L."/>
            <person name="Flores J."/>
        </authorList>
    </citation>
    <scope>NUCLEOTIDE SEQUENCE</scope>
    <source>
        <tissue evidence="2">Cladode</tissue>
    </source>
</reference>
<reference evidence="2" key="2">
    <citation type="submission" date="2020-07" db="EMBL/GenBank/DDBJ databases">
        <authorList>
            <person name="Vera ALvarez R."/>
            <person name="Arias-Moreno D.M."/>
            <person name="Jimenez-Jacinto V."/>
            <person name="Jimenez-Bremont J.F."/>
            <person name="Swaminathan K."/>
            <person name="Moose S.P."/>
            <person name="Guerrero-Gonzalez M.L."/>
            <person name="Marino-Ramirez L."/>
            <person name="Landsman D."/>
            <person name="Rodriguez-Kessler M."/>
            <person name="Delgado-Sanchez P."/>
        </authorList>
    </citation>
    <scope>NUCLEOTIDE SEQUENCE</scope>
    <source>
        <tissue evidence="2">Cladode</tissue>
    </source>
</reference>
<sequence length="168" mass="19851">MTINLEAPIVMPPSLPTTWMTTRCPRQLTTSLVPYAIWGWGAVRPPCSLLGHPHGWLKRLHWRCWPRWALSWELVVRWQTRIMDGRWRWGHNLVLGLPFRYVIIIIVPRLGGYSTSGTCIVPIFTIFLNQFSHLFNLPWRSLRMMEMTHTPLPTRKWIWVGNLACRRI</sequence>
<feature type="transmembrane region" description="Helical" evidence="1">
    <location>
        <begin position="113"/>
        <end position="135"/>
    </location>
</feature>
<evidence type="ECO:0000256" key="1">
    <source>
        <dbReference type="SAM" id="Phobius"/>
    </source>
</evidence>
<proteinExistence type="predicted"/>
<name>A0A7C9AF23_OPUST</name>
<organism evidence="2">
    <name type="scientific">Opuntia streptacantha</name>
    <name type="common">Prickly pear cactus</name>
    <name type="synonym">Opuntia cardona</name>
    <dbReference type="NCBI Taxonomy" id="393608"/>
    <lineage>
        <taxon>Eukaryota</taxon>
        <taxon>Viridiplantae</taxon>
        <taxon>Streptophyta</taxon>
        <taxon>Embryophyta</taxon>
        <taxon>Tracheophyta</taxon>
        <taxon>Spermatophyta</taxon>
        <taxon>Magnoliopsida</taxon>
        <taxon>eudicotyledons</taxon>
        <taxon>Gunneridae</taxon>
        <taxon>Pentapetalae</taxon>
        <taxon>Caryophyllales</taxon>
        <taxon>Cactineae</taxon>
        <taxon>Cactaceae</taxon>
        <taxon>Opuntioideae</taxon>
        <taxon>Opuntia</taxon>
    </lineage>
</organism>
<keyword evidence="1" id="KW-0472">Membrane</keyword>
<keyword evidence="1" id="KW-0812">Transmembrane</keyword>
<keyword evidence="1" id="KW-1133">Transmembrane helix</keyword>